<proteinExistence type="inferred from homology"/>
<evidence type="ECO:0000256" key="6">
    <source>
        <dbReference type="ARBA" id="ARBA00022556"/>
    </source>
</evidence>
<dbReference type="PANTHER" id="PTHR42724">
    <property type="entry name" value="TETRAACYLDISACCHARIDE 4'-KINASE"/>
    <property type="match status" value="1"/>
</dbReference>
<feature type="binding site" evidence="13">
    <location>
        <begin position="62"/>
        <end position="69"/>
    </location>
    <ligand>
        <name>ATP</name>
        <dbReference type="ChEBI" id="CHEBI:30616"/>
    </ligand>
</feature>
<dbReference type="EC" id="2.7.1.130" evidence="3 13"/>
<evidence type="ECO:0000256" key="2">
    <source>
        <dbReference type="ARBA" id="ARBA00004870"/>
    </source>
</evidence>
<comment type="catalytic activity">
    <reaction evidence="13">
        <text>a lipid A disaccharide + ATP = a lipid IVA + ADP + H(+)</text>
        <dbReference type="Rhea" id="RHEA:67840"/>
        <dbReference type="ChEBI" id="CHEBI:15378"/>
        <dbReference type="ChEBI" id="CHEBI:30616"/>
        <dbReference type="ChEBI" id="CHEBI:176343"/>
        <dbReference type="ChEBI" id="CHEBI:176425"/>
        <dbReference type="ChEBI" id="CHEBI:456216"/>
        <dbReference type="EC" id="2.7.1.130"/>
    </reaction>
</comment>
<dbReference type="PANTHER" id="PTHR42724:SF1">
    <property type="entry name" value="TETRAACYLDISACCHARIDE 4'-KINASE, MITOCHONDRIAL-RELATED"/>
    <property type="match status" value="1"/>
</dbReference>
<evidence type="ECO:0000256" key="7">
    <source>
        <dbReference type="ARBA" id="ARBA00022679"/>
    </source>
</evidence>
<evidence type="ECO:0000256" key="5">
    <source>
        <dbReference type="ARBA" id="ARBA00022516"/>
    </source>
</evidence>
<comment type="function">
    <text evidence="1 13">Transfers the gamma-phosphate of ATP to the 4'-position of a tetraacyldisaccharide 1-phosphate intermediate (termed DS-1-P) to form tetraacyldisaccharide 1,4'-bis-phosphate (lipid IVA).</text>
</comment>
<name>A0ABZ0AX24_9BURK</name>
<dbReference type="SUPFAM" id="SSF52540">
    <property type="entry name" value="P-loop containing nucleoside triphosphate hydrolases"/>
    <property type="match status" value="1"/>
</dbReference>
<keyword evidence="5 13" id="KW-0444">Lipid biosynthesis</keyword>
<dbReference type="EMBL" id="CP132507">
    <property type="protein sequence ID" value="WNO04044.1"/>
    <property type="molecule type" value="Genomic_DNA"/>
</dbReference>
<dbReference type="GO" id="GO:0009029">
    <property type="term" value="F:lipid-A 4'-kinase activity"/>
    <property type="evidence" value="ECO:0007669"/>
    <property type="project" value="UniProtKB-EC"/>
</dbReference>
<evidence type="ECO:0000256" key="4">
    <source>
        <dbReference type="ARBA" id="ARBA00016436"/>
    </source>
</evidence>
<accession>A0ABZ0AX24</accession>
<evidence type="ECO:0000256" key="13">
    <source>
        <dbReference type="HAMAP-Rule" id="MF_00409"/>
    </source>
</evidence>
<dbReference type="RefSeq" id="WP_313866911.1">
    <property type="nucleotide sequence ID" value="NZ_CP132507.1"/>
</dbReference>
<protein>
    <recommendedName>
        <fullName evidence="4 13">Tetraacyldisaccharide 4'-kinase</fullName>
        <ecNumber evidence="3 13">2.7.1.130</ecNumber>
    </recommendedName>
    <alternativeName>
        <fullName evidence="12 13">Lipid A 4'-kinase</fullName>
    </alternativeName>
</protein>
<keyword evidence="6 13" id="KW-0441">Lipid A biosynthesis</keyword>
<evidence type="ECO:0000313" key="14">
    <source>
        <dbReference type="EMBL" id="WNO04044.1"/>
    </source>
</evidence>
<keyword evidence="11 13" id="KW-0443">Lipid metabolism</keyword>
<evidence type="ECO:0000256" key="11">
    <source>
        <dbReference type="ARBA" id="ARBA00023098"/>
    </source>
</evidence>
<evidence type="ECO:0000313" key="15">
    <source>
        <dbReference type="Proteomes" id="UP001302257"/>
    </source>
</evidence>
<keyword evidence="7 13" id="KW-0808">Transferase</keyword>
<dbReference type="InterPro" id="IPR003758">
    <property type="entry name" value="LpxK"/>
</dbReference>
<evidence type="ECO:0000256" key="9">
    <source>
        <dbReference type="ARBA" id="ARBA00022777"/>
    </source>
</evidence>
<sequence>MAAALQAAITRAWQGRGVLSTALLPISWIYGALTAVHRWTYATGLKRSEKLQVPVIVVGNVIAGGAGKTPTVLGVVAHLQNLGLKPAMISRGYGGSHQSPTVVADGSTAHDVGDEPLLLWRSSGVPVVVGRDRVAAGKLLLQTHPDITHIVCDDGLQHYRLYRDLEICVFDSRGLGNGRLLPAGMLRQPWPRTPVTAVGQSTQGLMVLKTGQSDLDGHLATRALSETAVNGHGQATPLDALRQSGAPLHAVAGIAQPDNFFNMLRARGCVLHTTEALPDHYDFDSYSRTFDGREVLICTEKDATKLWRHRPDAWAVPLLQTLPPSFLAALNQALLPQHTPPVSSPHGHTTH</sequence>
<keyword evidence="10 13" id="KW-0067">ATP-binding</keyword>
<gene>
    <name evidence="13 14" type="primary">lpxK</name>
    <name evidence="14" type="ORF">RAN89_14165</name>
</gene>
<dbReference type="InterPro" id="IPR027417">
    <property type="entry name" value="P-loop_NTPase"/>
</dbReference>
<keyword evidence="8 13" id="KW-0547">Nucleotide-binding</keyword>
<evidence type="ECO:0000256" key="1">
    <source>
        <dbReference type="ARBA" id="ARBA00002274"/>
    </source>
</evidence>
<dbReference type="HAMAP" id="MF_00409">
    <property type="entry name" value="LpxK"/>
    <property type="match status" value="1"/>
</dbReference>
<evidence type="ECO:0000256" key="3">
    <source>
        <dbReference type="ARBA" id="ARBA00012071"/>
    </source>
</evidence>
<dbReference type="NCBIfam" id="TIGR00682">
    <property type="entry name" value="lpxK"/>
    <property type="match status" value="1"/>
</dbReference>
<evidence type="ECO:0000256" key="12">
    <source>
        <dbReference type="ARBA" id="ARBA00029757"/>
    </source>
</evidence>
<reference evidence="14 15" key="1">
    <citation type="submission" date="2023-08" db="EMBL/GenBank/DDBJ databases">
        <title>Rhodoferax potami sp. nov. and Rhodoferax mekongensis sp. nov., isolated from the Mekong River in Thailand.</title>
        <authorList>
            <person name="Kitikhun S."/>
            <person name="Charoenyingcharoen P."/>
            <person name="Siriarchawattana P."/>
            <person name="Likhitrattanapisal S."/>
            <person name="Nilsakha T."/>
            <person name="Chanpet A."/>
            <person name="Rattanawaree P."/>
            <person name="Ingsriswang S."/>
        </authorList>
    </citation>
    <scope>NUCLEOTIDE SEQUENCE [LARGE SCALE GENOMIC DNA]</scope>
    <source>
        <strain evidence="14 15">TBRC 17307</strain>
    </source>
</reference>
<evidence type="ECO:0000256" key="8">
    <source>
        <dbReference type="ARBA" id="ARBA00022741"/>
    </source>
</evidence>
<evidence type="ECO:0000256" key="10">
    <source>
        <dbReference type="ARBA" id="ARBA00022840"/>
    </source>
</evidence>
<keyword evidence="9 13" id="KW-0418">Kinase</keyword>
<comment type="pathway">
    <text evidence="2 13">Glycolipid biosynthesis; lipid IV(A) biosynthesis; lipid IV(A) from (3R)-3-hydroxytetradecanoyl-[acyl-carrier-protein] and UDP-N-acetyl-alpha-D-glucosamine: step 6/6.</text>
</comment>
<organism evidence="14 15">
    <name type="scientific">Rhodoferax mekongensis</name>
    <dbReference type="NCBI Taxonomy" id="3068341"/>
    <lineage>
        <taxon>Bacteria</taxon>
        <taxon>Pseudomonadati</taxon>
        <taxon>Pseudomonadota</taxon>
        <taxon>Betaproteobacteria</taxon>
        <taxon>Burkholderiales</taxon>
        <taxon>Comamonadaceae</taxon>
        <taxon>Rhodoferax</taxon>
    </lineage>
</organism>
<dbReference type="Pfam" id="PF02606">
    <property type="entry name" value="LpxK"/>
    <property type="match status" value="1"/>
</dbReference>
<comment type="similarity">
    <text evidence="13">Belongs to the LpxK family.</text>
</comment>
<keyword evidence="15" id="KW-1185">Reference proteome</keyword>
<dbReference type="Proteomes" id="UP001302257">
    <property type="component" value="Chromosome"/>
</dbReference>